<feature type="region of interest" description="Disordered" evidence="3">
    <location>
        <begin position="166"/>
        <end position="198"/>
    </location>
</feature>
<feature type="chain" id="PRO_5030883994" description="Sulfotransferase domain-containing protein" evidence="4">
    <location>
        <begin position="33"/>
        <end position="450"/>
    </location>
</feature>
<evidence type="ECO:0000256" key="3">
    <source>
        <dbReference type="SAM" id="MobiDB-lite"/>
    </source>
</evidence>
<comment type="similarity">
    <text evidence="1">Belongs to the sulfotransferase 1 family.</text>
</comment>
<keyword evidence="4" id="KW-0732">Signal</keyword>
<evidence type="ECO:0000256" key="1">
    <source>
        <dbReference type="ARBA" id="ARBA00005771"/>
    </source>
</evidence>
<keyword evidence="2" id="KW-0808">Transferase</keyword>
<evidence type="ECO:0000313" key="6">
    <source>
        <dbReference type="EMBL" id="CAE0712049.1"/>
    </source>
</evidence>
<dbReference type="InterPro" id="IPR000863">
    <property type="entry name" value="Sulfotransferase_dom"/>
</dbReference>
<dbReference type="Pfam" id="PF00685">
    <property type="entry name" value="Sulfotransfer_1"/>
    <property type="match status" value="1"/>
</dbReference>
<dbReference type="Gene3D" id="3.40.50.300">
    <property type="entry name" value="P-loop containing nucleotide triphosphate hydrolases"/>
    <property type="match status" value="1"/>
</dbReference>
<evidence type="ECO:0000256" key="4">
    <source>
        <dbReference type="SAM" id="SignalP"/>
    </source>
</evidence>
<accession>A0A7S4ADF1</accession>
<proteinExistence type="inferred from homology"/>
<name>A0A7S4ADF1_9STRA</name>
<dbReference type="InterPro" id="IPR027417">
    <property type="entry name" value="P-loop_NTPase"/>
</dbReference>
<dbReference type="PANTHER" id="PTHR11783">
    <property type="entry name" value="SULFOTRANSFERASE SULT"/>
    <property type="match status" value="1"/>
</dbReference>
<reference evidence="6" key="1">
    <citation type="submission" date="2021-01" db="EMBL/GenBank/DDBJ databases">
        <authorList>
            <person name="Corre E."/>
            <person name="Pelletier E."/>
            <person name="Niang G."/>
            <person name="Scheremetjew M."/>
            <person name="Finn R."/>
            <person name="Kale V."/>
            <person name="Holt S."/>
            <person name="Cochrane G."/>
            <person name="Meng A."/>
            <person name="Brown T."/>
            <person name="Cohen L."/>
        </authorList>
    </citation>
    <scope>NUCLEOTIDE SEQUENCE</scope>
    <source>
        <strain evidence="6">10249 10 AB</strain>
    </source>
</reference>
<feature type="signal peptide" evidence="4">
    <location>
        <begin position="1"/>
        <end position="32"/>
    </location>
</feature>
<sequence length="450" mass="51687">MHLTSRRLSLSERNPFMRLILLVLVLPKVIESISDRRAPDSSSIVSPSVTSEIPIDRAEKHVTMTPPHSALDPLHLVNINDPLPKMPVLPITSDRTVRACRALKVSPSRDVFVCSYPKSGTTWTQNIVVRLLWEISKNNRPLPEDWHLSYSAPFYEVDDYWRPTTRERQQQQEGAGDIDISKNNYEAGDSNIDPDDDEIMERTPVRTPIQNHDDGGRETKEEYRVFNTHLRPNQLPPNAKCVYLVRDPFDVMVSFYHHLSNYNSVEDGGYDGTLQEFCEEFMNGTIYYGKWQDHIEAWLGQQAANSSSSGGKNNFLLLHYEDMKNNLEKETKRLAKFLLDDGDNGDDAVAVEDRYLDELVSRVVPHCTFVAMKQEVHRYTPLRAPWKINPKTGKPYNEFVRKGSVGDGNEFLQRDASSKFKDRWVNHDAVIARARWNKAKVDAAIINRYL</sequence>
<organism evidence="6">
    <name type="scientific">Pseudo-nitzschia australis</name>
    <dbReference type="NCBI Taxonomy" id="44445"/>
    <lineage>
        <taxon>Eukaryota</taxon>
        <taxon>Sar</taxon>
        <taxon>Stramenopiles</taxon>
        <taxon>Ochrophyta</taxon>
        <taxon>Bacillariophyta</taxon>
        <taxon>Bacillariophyceae</taxon>
        <taxon>Bacillariophycidae</taxon>
        <taxon>Bacillariales</taxon>
        <taxon>Bacillariaceae</taxon>
        <taxon>Pseudo-nitzschia</taxon>
    </lineage>
</organism>
<dbReference type="GO" id="GO:0008146">
    <property type="term" value="F:sulfotransferase activity"/>
    <property type="evidence" value="ECO:0007669"/>
    <property type="project" value="InterPro"/>
</dbReference>
<feature type="domain" description="Sulfotransferase" evidence="5">
    <location>
        <begin position="109"/>
        <end position="422"/>
    </location>
</feature>
<evidence type="ECO:0000259" key="5">
    <source>
        <dbReference type="Pfam" id="PF00685"/>
    </source>
</evidence>
<dbReference type="AlphaFoldDB" id="A0A7S4ADF1"/>
<dbReference type="EMBL" id="HBIX01006079">
    <property type="protein sequence ID" value="CAE0712049.1"/>
    <property type="molecule type" value="Transcribed_RNA"/>
</dbReference>
<protein>
    <recommendedName>
        <fullName evidence="5">Sulfotransferase domain-containing protein</fullName>
    </recommendedName>
</protein>
<evidence type="ECO:0000256" key="2">
    <source>
        <dbReference type="ARBA" id="ARBA00022679"/>
    </source>
</evidence>
<dbReference type="SUPFAM" id="SSF52540">
    <property type="entry name" value="P-loop containing nucleoside triphosphate hydrolases"/>
    <property type="match status" value="1"/>
</dbReference>
<gene>
    <name evidence="6" type="ORF">PAUS00366_LOCUS4801</name>
</gene>